<sequence>MGMKGYNQGDIAWVLMSTCLVFLMIPGLGYFYSGLARSKNALSLIVLCCLSMAIVGVEWFALGYSMAFSRTGSMFVGNLDNVFLRGVLDEPSPVSKAIPDILFMAYQGMFAAITPALAVGAAAERGRMLPSAVFILFWSVFVYNFVACWTWSANGWGAKLGVLDYAGGTPVHIASGASALVFSLMLGKRTGHGEEDFAPHNISNVILGTALLWFGWFGFNGGSAYAANVRAVVSCVSTNVSASFGGLTWVLVEYVLTKKVSALAFCSGAVAGLVAITPAAGFVDIASSPVFGVLGAIVCYFSLKLKDLMGCDDALDVFAIHGMGGLLGSLLTGIFARKAIAGLDPDLVIGGGWLDGNFVQVPIQMADASAAAVWSGLGTFVILKTMNHIPGLAIRATHDNEHIGMDISELGSSAYLAHPPIEKPPMHQPSNDSLILTPQSTQLHSPL</sequence>
<evidence type="ECO:0000313" key="2">
    <source>
        <dbReference type="Proteomes" id="UP001165960"/>
    </source>
</evidence>
<organism evidence="1 2">
    <name type="scientific">Entomophthora muscae</name>
    <dbReference type="NCBI Taxonomy" id="34485"/>
    <lineage>
        <taxon>Eukaryota</taxon>
        <taxon>Fungi</taxon>
        <taxon>Fungi incertae sedis</taxon>
        <taxon>Zoopagomycota</taxon>
        <taxon>Entomophthoromycotina</taxon>
        <taxon>Entomophthoromycetes</taxon>
        <taxon>Entomophthorales</taxon>
        <taxon>Entomophthoraceae</taxon>
        <taxon>Entomophthora</taxon>
    </lineage>
</organism>
<reference evidence="1" key="1">
    <citation type="submission" date="2022-04" db="EMBL/GenBank/DDBJ databases">
        <title>Genome of the entomopathogenic fungus Entomophthora muscae.</title>
        <authorList>
            <person name="Elya C."/>
            <person name="Lovett B.R."/>
            <person name="Lee E."/>
            <person name="Macias A.M."/>
            <person name="Hajek A.E."/>
            <person name="De Bivort B.L."/>
            <person name="Kasson M.T."/>
            <person name="De Fine Licht H.H."/>
            <person name="Stajich J.E."/>
        </authorList>
    </citation>
    <scope>NUCLEOTIDE SEQUENCE</scope>
    <source>
        <strain evidence="1">Berkeley</strain>
    </source>
</reference>
<name>A0ACC2T7V6_9FUNG</name>
<dbReference type="EMBL" id="QTSX02003565">
    <property type="protein sequence ID" value="KAJ9070657.1"/>
    <property type="molecule type" value="Genomic_DNA"/>
</dbReference>
<accession>A0ACC2T7V6</accession>
<protein>
    <submittedName>
        <fullName evidence="1">Ammonium transporter</fullName>
    </submittedName>
</protein>
<comment type="caution">
    <text evidence="1">The sequence shown here is derived from an EMBL/GenBank/DDBJ whole genome shotgun (WGS) entry which is preliminary data.</text>
</comment>
<gene>
    <name evidence="1" type="primary">MEP2_1</name>
    <name evidence="1" type="ORF">DSO57_1005458</name>
</gene>
<proteinExistence type="predicted"/>
<keyword evidence="2" id="KW-1185">Reference proteome</keyword>
<dbReference type="Proteomes" id="UP001165960">
    <property type="component" value="Unassembled WGS sequence"/>
</dbReference>
<evidence type="ECO:0000313" key="1">
    <source>
        <dbReference type="EMBL" id="KAJ9070657.1"/>
    </source>
</evidence>